<dbReference type="PANTHER" id="PTHR30408:SF13">
    <property type="entry name" value="TYPE I RESTRICTION ENZYME HINDI SPECIFICITY SUBUNIT"/>
    <property type="match status" value="1"/>
</dbReference>
<keyword evidence="1" id="KW-0680">Restriction system</keyword>
<proteinExistence type="predicted"/>
<dbReference type="PANTHER" id="PTHR30408">
    <property type="entry name" value="TYPE-1 RESTRICTION ENZYME ECOKI SPECIFICITY PROTEIN"/>
    <property type="match status" value="1"/>
</dbReference>
<name>A0ABW6RAY6_9ACTN</name>
<dbReference type="Gene3D" id="3.90.220.20">
    <property type="entry name" value="DNA methylase specificity domains"/>
    <property type="match status" value="2"/>
</dbReference>
<protein>
    <recommendedName>
        <fullName evidence="5">Restriction endonuclease subunit S</fullName>
    </recommendedName>
</protein>
<evidence type="ECO:0000313" key="3">
    <source>
        <dbReference type="EMBL" id="MFF3338665.1"/>
    </source>
</evidence>
<dbReference type="RefSeq" id="WP_387894638.1">
    <property type="nucleotide sequence ID" value="NZ_JBIAPK010000002.1"/>
</dbReference>
<dbReference type="EMBL" id="JBIAPK010000002">
    <property type="protein sequence ID" value="MFF3338665.1"/>
    <property type="molecule type" value="Genomic_DNA"/>
</dbReference>
<comment type="caution">
    <text evidence="3">The sequence shown here is derived from an EMBL/GenBank/DDBJ whole genome shotgun (WGS) entry which is preliminary data.</text>
</comment>
<keyword evidence="4" id="KW-1185">Reference proteome</keyword>
<evidence type="ECO:0000313" key="4">
    <source>
        <dbReference type="Proteomes" id="UP001601976"/>
    </source>
</evidence>
<dbReference type="InterPro" id="IPR052021">
    <property type="entry name" value="Type-I_RS_S_subunit"/>
</dbReference>
<dbReference type="InterPro" id="IPR044946">
    <property type="entry name" value="Restrct_endonuc_typeI_TRD_sf"/>
</dbReference>
<keyword evidence="2" id="KW-0238">DNA-binding</keyword>
<evidence type="ECO:0000256" key="1">
    <source>
        <dbReference type="ARBA" id="ARBA00022747"/>
    </source>
</evidence>
<accession>A0ABW6RAY6</accession>
<evidence type="ECO:0000256" key="2">
    <source>
        <dbReference type="ARBA" id="ARBA00023125"/>
    </source>
</evidence>
<organism evidence="3 4">
    <name type="scientific">Streptomyces flavidovirens</name>
    <dbReference type="NCBI Taxonomy" id="67298"/>
    <lineage>
        <taxon>Bacteria</taxon>
        <taxon>Bacillati</taxon>
        <taxon>Actinomycetota</taxon>
        <taxon>Actinomycetes</taxon>
        <taxon>Kitasatosporales</taxon>
        <taxon>Streptomycetaceae</taxon>
        <taxon>Streptomyces</taxon>
    </lineage>
</organism>
<gene>
    <name evidence="3" type="ORF">ACFYWW_07985</name>
</gene>
<dbReference type="CDD" id="cd17282">
    <property type="entry name" value="RMtype1_S_Eco16444ORF1681_TRD1-CR1_like"/>
    <property type="match status" value="1"/>
</dbReference>
<evidence type="ECO:0008006" key="5">
    <source>
        <dbReference type="Google" id="ProtNLM"/>
    </source>
</evidence>
<reference evidence="3 4" key="1">
    <citation type="submission" date="2024-10" db="EMBL/GenBank/DDBJ databases">
        <title>The Natural Products Discovery Center: Release of the First 8490 Sequenced Strains for Exploring Actinobacteria Biosynthetic Diversity.</title>
        <authorList>
            <person name="Kalkreuter E."/>
            <person name="Kautsar S.A."/>
            <person name="Yang D."/>
            <person name="Bader C.D."/>
            <person name="Teijaro C.N."/>
            <person name="Fluegel L."/>
            <person name="Davis C.M."/>
            <person name="Simpson J.R."/>
            <person name="Lauterbach L."/>
            <person name="Steele A.D."/>
            <person name="Gui C."/>
            <person name="Meng S."/>
            <person name="Li G."/>
            <person name="Viehrig K."/>
            <person name="Ye F."/>
            <person name="Su P."/>
            <person name="Kiefer A.F."/>
            <person name="Nichols A."/>
            <person name="Cepeda A.J."/>
            <person name="Yan W."/>
            <person name="Fan B."/>
            <person name="Jiang Y."/>
            <person name="Adhikari A."/>
            <person name="Zheng C.-J."/>
            <person name="Schuster L."/>
            <person name="Cowan T.M."/>
            <person name="Smanski M.J."/>
            <person name="Chevrette M.G."/>
            <person name="De Carvalho L.P.S."/>
            <person name="Shen B."/>
        </authorList>
    </citation>
    <scope>NUCLEOTIDE SEQUENCE [LARGE SCALE GENOMIC DNA]</scope>
    <source>
        <strain evidence="3 4">NPDC003029</strain>
    </source>
</reference>
<sequence>MTEWREASLVSLGSVERGRSRHRPRNDPRLFGEKMPFFQTGDVKAATLHMTSAGQYYSDFGVAQSRVWEPGVTCITIAANIAESAVLGRHGCFPDSVLGFTPAYQPEDAYFVKYLLDVHRERLTNAARGTTQANLSLEKLLAHKFPVPGPATRCRIAGVLRSLDELIENNRRRSWVLQEMARAIYREWFVHFRYPGHGDSTLAPSPLGLIPEGWTCGTVQDMVELVKTTVDPGSVDPATPAVGLEHIPRRHLTLDAWSTAEGLGSRKSVFAAGDILFGKIRPYFHKVSVAPLDGICSTDAIVLRPLDNHWGQAVMTVSSDDFVAHATQTSNGTKMPRADWKVIKEFPVSLPPAEVAQRFTVVVRDALQAAELLMFQSRGLASARDLLLPKLMTGQIDVSSLDLDAVAEGAAA</sequence>
<dbReference type="SUPFAM" id="SSF116734">
    <property type="entry name" value="DNA methylase specificity domain"/>
    <property type="match status" value="2"/>
</dbReference>
<dbReference type="Proteomes" id="UP001601976">
    <property type="component" value="Unassembled WGS sequence"/>
</dbReference>